<evidence type="ECO:0000256" key="1">
    <source>
        <dbReference type="ARBA" id="ARBA00022729"/>
    </source>
</evidence>
<evidence type="ECO:0000259" key="4">
    <source>
        <dbReference type="Pfam" id="PF01551"/>
    </source>
</evidence>
<keyword evidence="6" id="KW-1185">Reference proteome</keyword>
<evidence type="ECO:0000256" key="3">
    <source>
        <dbReference type="SAM" id="MobiDB-lite"/>
    </source>
</evidence>
<dbReference type="InterPro" id="IPR050570">
    <property type="entry name" value="Cell_wall_metabolism_enzyme"/>
</dbReference>
<dbReference type="Gene3D" id="6.10.250.3150">
    <property type="match status" value="1"/>
</dbReference>
<sequence length="440" mass="49093">MRFLKLVLLIVVVFTAVDAFAQSSAELKRRREKLTQELEDLNREYLETASNKKSSLKQLSLLKAQITLREEKITNINSEVRNLDNQISENNNSVRSLQGQLDQLRKEYAGMVLFTYHNKSAYNKMMFIFAAKDFNQAYKRLKYLQQFATYRERQASYIEGTQKDLHVKINELDRTKKEKRDLLADQQKEKETLGKEKNNQVKVISDLSKQQGVLKQQQREVQSKIAKTNKEIAATVRREIAEARRKAEAEARAAAAAEKARLAAAAAAARVDNAPINTPTRPAPKAITKNSSNSEVLNATPEAAKLSNDFLGNRGSLPWPVASGVITQEFGTYYLDGIRTENTGVDIKTSSGAAVRAVFNGEVSNVANISGTYVVIIRHGEYFTAYSNLRSVSVSKGQKISTKQTVGTVATDGATGETEVHFDLYKGQNPVNPKIWLAPN</sequence>
<gene>
    <name evidence="5" type="ORF">GCM10023149_36400</name>
</gene>
<dbReference type="InterPro" id="IPR011055">
    <property type="entry name" value="Dup_hybrid_motif"/>
</dbReference>
<dbReference type="EMBL" id="BAABFT010000010">
    <property type="protein sequence ID" value="GAA4330892.1"/>
    <property type="molecule type" value="Genomic_DNA"/>
</dbReference>
<feature type="domain" description="M23ase beta-sheet core" evidence="4">
    <location>
        <begin position="342"/>
        <end position="433"/>
    </location>
</feature>
<feature type="coiled-coil region" evidence="2">
    <location>
        <begin position="233"/>
        <end position="260"/>
    </location>
</feature>
<feature type="coiled-coil region" evidence="2">
    <location>
        <begin position="80"/>
        <end position="107"/>
    </location>
</feature>
<dbReference type="SUPFAM" id="SSF51261">
    <property type="entry name" value="Duplicated hybrid motif"/>
    <property type="match status" value="1"/>
</dbReference>
<dbReference type="Gene3D" id="2.70.70.10">
    <property type="entry name" value="Glucose Permease (Domain IIA)"/>
    <property type="match status" value="1"/>
</dbReference>
<evidence type="ECO:0000256" key="2">
    <source>
        <dbReference type="SAM" id="Coils"/>
    </source>
</evidence>
<accession>A0ABP8GWQ4</accession>
<reference evidence="6" key="1">
    <citation type="journal article" date="2019" name="Int. J. Syst. Evol. Microbiol.">
        <title>The Global Catalogue of Microorganisms (GCM) 10K type strain sequencing project: providing services to taxonomists for standard genome sequencing and annotation.</title>
        <authorList>
            <consortium name="The Broad Institute Genomics Platform"/>
            <consortium name="The Broad Institute Genome Sequencing Center for Infectious Disease"/>
            <person name="Wu L."/>
            <person name="Ma J."/>
        </authorList>
    </citation>
    <scope>NUCLEOTIDE SEQUENCE [LARGE SCALE GENOMIC DNA]</scope>
    <source>
        <strain evidence="6">JCM 17705</strain>
    </source>
</reference>
<keyword evidence="2" id="KW-0175">Coiled coil</keyword>
<dbReference type="InterPro" id="IPR016047">
    <property type="entry name" value="M23ase_b-sheet_dom"/>
</dbReference>
<dbReference type="PANTHER" id="PTHR21666">
    <property type="entry name" value="PEPTIDASE-RELATED"/>
    <property type="match status" value="1"/>
</dbReference>
<protein>
    <submittedName>
        <fullName evidence="5">Peptidoglycan DD-metalloendopeptidase family protein</fullName>
    </submittedName>
</protein>
<dbReference type="CDD" id="cd12797">
    <property type="entry name" value="M23_peptidase"/>
    <property type="match status" value="1"/>
</dbReference>
<keyword evidence="1" id="KW-0732">Signal</keyword>
<evidence type="ECO:0000313" key="6">
    <source>
        <dbReference type="Proteomes" id="UP001500582"/>
    </source>
</evidence>
<comment type="caution">
    <text evidence="5">The sequence shown here is derived from an EMBL/GenBank/DDBJ whole genome shotgun (WGS) entry which is preliminary data.</text>
</comment>
<evidence type="ECO:0000313" key="5">
    <source>
        <dbReference type="EMBL" id="GAA4330892.1"/>
    </source>
</evidence>
<feature type="region of interest" description="Disordered" evidence="3">
    <location>
        <begin position="274"/>
        <end position="296"/>
    </location>
</feature>
<feature type="coiled-coil region" evidence="2">
    <location>
        <begin position="17"/>
        <end position="51"/>
    </location>
</feature>
<dbReference type="Pfam" id="PF01551">
    <property type="entry name" value="Peptidase_M23"/>
    <property type="match status" value="1"/>
</dbReference>
<feature type="coiled-coil region" evidence="2">
    <location>
        <begin position="169"/>
        <end position="196"/>
    </location>
</feature>
<dbReference type="Proteomes" id="UP001500582">
    <property type="component" value="Unassembled WGS sequence"/>
</dbReference>
<dbReference type="RefSeq" id="WP_345212579.1">
    <property type="nucleotide sequence ID" value="NZ_BAABFT010000010.1"/>
</dbReference>
<dbReference type="PANTHER" id="PTHR21666:SF289">
    <property type="entry name" value="L-ALA--D-GLU ENDOPEPTIDASE"/>
    <property type="match status" value="1"/>
</dbReference>
<name>A0ABP8GWQ4_9SPHI</name>
<organism evidence="5 6">
    <name type="scientific">Mucilaginibacter gynuensis</name>
    <dbReference type="NCBI Taxonomy" id="1302236"/>
    <lineage>
        <taxon>Bacteria</taxon>
        <taxon>Pseudomonadati</taxon>
        <taxon>Bacteroidota</taxon>
        <taxon>Sphingobacteriia</taxon>
        <taxon>Sphingobacteriales</taxon>
        <taxon>Sphingobacteriaceae</taxon>
        <taxon>Mucilaginibacter</taxon>
    </lineage>
</organism>
<proteinExistence type="predicted"/>